<proteinExistence type="predicted"/>
<protein>
    <submittedName>
        <fullName evidence="1">Uncharacterized protein</fullName>
    </submittedName>
</protein>
<evidence type="ECO:0000313" key="2">
    <source>
        <dbReference type="Proteomes" id="UP000800036"/>
    </source>
</evidence>
<dbReference type="EMBL" id="ML976689">
    <property type="protein sequence ID" value="KAF1972064.1"/>
    <property type="molecule type" value="Genomic_DNA"/>
</dbReference>
<evidence type="ECO:0000313" key="1">
    <source>
        <dbReference type="EMBL" id="KAF1972064.1"/>
    </source>
</evidence>
<dbReference type="Proteomes" id="UP000800036">
    <property type="component" value="Unassembled WGS sequence"/>
</dbReference>
<dbReference type="AlphaFoldDB" id="A0A6A5V4U2"/>
<sequence>MFMYKEHPSGFLKVTPANELAKKLFHDLTILCMSKSQSTVQLTELINIAGFRSDRWFGSFVLDLTAKHLPVTQAPVWTLVTSSTIDAWECTKEQYNSVTIPVAPPQDLQEMEALKCVGTSSEITDIEHMIKVNGKFLTGETQRVLDQPMTRLSIAFTLPGRLPLASIRTNSEKISGTLGTCFLYHSLPWRSETTCARRCSEKADSVPCTLQPTVPEFLARSS</sequence>
<organism evidence="1 2">
    <name type="scientific">Bimuria novae-zelandiae CBS 107.79</name>
    <dbReference type="NCBI Taxonomy" id="1447943"/>
    <lineage>
        <taxon>Eukaryota</taxon>
        <taxon>Fungi</taxon>
        <taxon>Dikarya</taxon>
        <taxon>Ascomycota</taxon>
        <taxon>Pezizomycotina</taxon>
        <taxon>Dothideomycetes</taxon>
        <taxon>Pleosporomycetidae</taxon>
        <taxon>Pleosporales</taxon>
        <taxon>Massarineae</taxon>
        <taxon>Didymosphaeriaceae</taxon>
        <taxon>Bimuria</taxon>
    </lineage>
</organism>
<keyword evidence="2" id="KW-1185">Reference proteome</keyword>
<accession>A0A6A5V4U2</accession>
<reference evidence="1" key="1">
    <citation type="journal article" date="2020" name="Stud. Mycol.">
        <title>101 Dothideomycetes genomes: a test case for predicting lifestyles and emergence of pathogens.</title>
        <authorList>
            <person name="Haridas S."/>
            <person name="Albert R."/>
            <person name="Binder M."/>
            <person name="Bloem J."/>
            <person name="Labutti K."/>
            <person name="Salamov A."/>
            <person name="Andreopoulos B."/>
            <person name="Baker S."/>
            <person name="Barry K."/>
            <person name="Bills G."/>
            <person name="Bluhm B."/>
            <person name="Cannon C."/>
            <person name="Castanera R."/>
            <person name="Culley D."/>
            <person name="Daum C."/>
            <person name="Ezra D."/>
            <person name="Gonzalez J."/>
            <person name="Henrissat B."/>
            <person name="Kuo A."/>
            <person name="Liang C."/>
            <person name="Lipzen A."/>
            <person name="Lutzoni F."/>
            <person name="Magnuson J."/>
            <person name="Mondo S."/>
            <person name="Nolan M."/>
            <person name="Ohm R."/>
            <person name="Pangilinan J."/>
            <person name="Park H.-J."/>
            <person name="Ramirez L."/>
            <person name="Alfaro M."/>
            <person name="Sun H."/>
            <person name="Tritt A."/>
            <person name="Yoshinaga Y."/>
            <person name="Zwiers L.-H."/>
            <person name="Turgeon B."/>
            <person name="Goodwin S."/>
            <person name="Spatafora J."/>
            <person name="Crous P."/>
            <person name="Grigoriev I."/>
        </authorList>
    </citation>
    <scope>NUCLEOTIDE SEQUENCE</scope>
    <source>
        <strain evidence="1">CBS 107.79</strain>
    </source>
</reference>
<gene>
    <name evidence="1" type="ORF">BU23DRAFT_644786</name>
</gene>
<name>A0A6A5V4U2_9PLEO</name>